<proteinExistence type="predicted"/>
<dbReference type="HOGENOM" id="CLU_1438720_0_0_3"/>
<sequence length="188" mass="22597">MSRSGLKTYYLPNPETINRLLHPWNWKPPINYYLENYLNPRKHSLNSARLCQVYSNCEVNEILSHYYKPTSDLIPYEDLLRSFCEKESSLYEYYELSILLQTYIDKMIPCPIDPKKWYEFTLYSSKRLSGKKICEFDLDKYSVMGEKTRNWAKMLGTRFPDYAVFQEHLDRINYRFSQSSESIETVKK</sequence>
<protein>
    <submittedName>
        <fullName evidence="1">Uncharacterized protein</fullName>
    </submittedName>
</protein>
<accession>K9UJT5</accession>
<keyword evidence="2" id="KW-1185">Reference proteome</keyword>
<dbReference type="EMBL" id="CP003600">
    <property type="protein sequence ID" value="AFY95085.1"/>
    <property type="molecule type" value="Genomic_DNA"/>
</dbReference>
<dbReference type="AlphaFoldDB" id="K9UJT5"/>
<evidence type="ECO:0000313" key="1">
    <source>
        <dbReference type="EMBL" id="AFY95085.1"/>
    </source>
</evidence>
<evidence type="ECO:0000313" key="2">
    <source>
        <dbReference type="Proteomes" id="UP000010366"/>
    </source>
</evidence>
<name>K9UJT5_CHAP6</name>
<gene>
    <name evidence="1" type="ORF">Cha6605_4136</name>
</gene>
<dbReference type="Proteomes" id="UP000010366">
    <property type="component" value="Chromosome"/>
</dbReference>
<organism evidence="1 2">
    <name type="scientific">Chamaesiphon minutus (strain ATCC 27169 / PCC 6605)</name>
    <dbReference type="NCBI Taxonomy" id="1173020"/>
    <lineage>
        <taxon>Bacteria</taxon>
        <taxon>Bacillati</taxon>
        <taxon>Cyanobacteriota</taxon>
        <taxon>Cyanophyceae</taxon>
        <taxon>Gomontiellales</taxon>
        <taxon>Chamaesiphonaceae</taxon>
        <taxon>Chamaesiphon</taxon>
    </lineage>
</organism>
<reference evidence="1 2" key="1">
    <citation type="submission" date="2012-05" db="EMBL/GenBank/DDBJ databases">
        <title>Finished chromosome of genome of Chamaesiphon sp. PCC 6605.</title>
        <authorList>
            <consortium name="US DOE Joint Genome Institute"/>
            <person name="Gugger M."/>
            <person name="Coursin T."/>
            <person name="Rippka R."/>
            <person name="Tandeau De Marsac N."/>
            <person name="Huntemann M."/>
            <person name="Wei C.-L."/>
            <person name="Han J."/>
            <person name="Detter J.C."/>
            <person name="Han C."/>
            <person name="Tapia R."/>
            <person name="Chen A."/>
            <person name="Kyrpides N."/>
            <person name="Mavromatis K."/>
            <person name="Markowitz V."/>
            <person name="Szeto E."/>
            <person name="Ivanova N."/>
            <person name="Pagani I."/>
            <person name="Pati A."/>
            <person name="Goodwin L."/>
            <person name="Nordberg H.P."/>
            <person name="Cantor M.N."/>
            <person name="Hua S.X."/>
            <person name="Woyke T."/>
            <person name="Kerfeld C.A."/>
        </authorList>
    </citation>
    <scope>NUCLEOTIDE SEQUENCE [LARGE SCALE GENOMIC DNA]</scope>
    <source>
        <strain evidence="2">ATCC 27169 / PCC 6605</strain>
    </source>
</reference>
<dbReference type="KEGG" id="cmp:Cha6605_4136"/>